<keyword evidence="4" id="KW-1185">Reference proteome</keyword>
<dbReference type="PANTHER" id="PTHR15510:SF5">
    <property type="entry name" value="SPERM-ASSOCIATED ANTIGEN 8"/>
    <property type="match status" value="1"/>
</dbReference>
<feature type="region of interest" description="Disordered" evidence="1">
    <location>
        <begin position="33"/>
        <end position="54"/>
    </location>
</feature>
<dbReference type="AlphaFoldDB" id="A0A814L7P7"/>
<reference evidence="2" key="1">
    <citation type="submission" date="2021-02" db="EMBL/GenBank/DDBJ databases">
        <authorList>
            <person name="Nowell W R."/>
        </authorList>
    </citation>
    <scope>NUCLEOTIDE SEQUENCE</scope>
</reference>
<dbReference type="InterPro" id="IPR026124">
    <property type="entry name" value="Sperm-assoc_Ag8"/>
</dbReference>
<evidence type="ECO:0000313" key="2">
    <source>
        <dbReference type="EMBL" id="CAF1061358.1"/>
    </source>
</evidence>
<dbReference type="OrthoDB" id="2120499at2759"/>
<name>A0A814L7P7_ADIRI</name>
<sequence length="218" mass="25469">MNVQQTRRIPNANGQVLIENWVEERATEHLDHRIQQQNNTQQRSSPPNVKKTSHTAILTPQYTSPLDDLTVYRDSYYKFGPFDQKEQGVRRKLLERSLTKQVAAEFNARQSESEELLRFQRVNDSSSEYQTQYTKQFESKPPPTTQAHDLLHEMPVSFWTEHRHATHGVTQLKTLNSPFHRNASFSTPVELTHEGARPHEMEQWPNYSQKTLNDAKIC</sequence>
<evidence type="ECO:0000313" key="4">
    <source>
        <dbReference type="Proteomes" id="UP000663828"/>
    </source>
</evidence>
<dbReference type="Proteomes" id="UP000663828">
    <property type="component" value="Unassembled WGS sequence"/>
</dbReference>
<feature type="compositionally biased region" description="Polar residues" evidence="1">
    <location>
        <begin position="35"/>
        <end position="47"/>
    </location>
</feature>
<organism evidence="2 5">
    <name type="scientific">Adineta ricciae</name>
    <name type="common">Rotifer</name>
    <dbReference type="NCBI Taxonomy" id="249248"/>
    <lineage>
        <taxon>Eukaryota</taxon>
        <taxon>Metazoa</taxon>
        <taxon>Spiralia</taxon>
        <taxon>Gnathifera</taxon>
        <taxon>Rotifera</taxon>
        <taxon>Eurotatoria</taxon>
        <taxon>Bdelloidea</taxon>
        <taxon>Adinetida</taxon>
        <taxon>Adinetidae</taxon>
        <taxon>Adineta</taxon>
    </lineage>
</organism>
<evidence type="ECO:0000313" key="5">
    <source>
        <dbReference type="Proteomes" id="UP000663852"/>
    </source>
</evidence>
<dbReference type="Pfam" id="PF22584">
    <property type="entry name" value="CFAP143"/>
    <property type="match status" value="1"/>
</dbReference>
<protein>
    <submittedName>
        <fullName evidence="2">Uncharacterized protein</fullName>
    </submittedName>
</protein>
<comment type="caution">
    <text evidence="2">The sequence shown here is derived from an EMBL/GenBank/DDBJ whole genome shotgun (WGS) entry which is preliminary data.</text>
</comment>
<dbReference type="PANTHER" id="PTHR15510">
    <property type="entry name" value="SPERM-ASSOCIATED ANTIGEN 8"/>
    <property type="match status" value="1"/>
</dbReference>
<dbReference type="GO" id="GO:0005634">
    <property type="term" value="C:nucleus"/>
    <property type="evidence" value="ECO:0007669"/>
    <property type="project" value="TreeGrafter"/>
</dbReference>
<dbReference type="Proteomes" id="UP000663852">
    <property type="component" value="Unassembled WGS sequence"/>
</dbReference>
<accession>A0A814L7P7</accession>
<evidence type="ECO:0000256" key="1">
    <source>
        <dbReference type="SAM" id="MobiDB-lite"/>
    </source>
</evidence>
<dbReference type="GO" id="GO:0008017">
    <property type="term" value="F:microtubule binding"/>
    <property type="evidence" value="ECO:0007669"/>
    <property type="project" value="InterPro"/>
</dbReference>
<dbReference type="GO" id="GO:0005737">
    <property type="term" value="C:cytoplasm"/>
    <property type="evidence" value="ECO:0007669"/>
    <property type="project" value="TreeGrafter"/>
</dbReference>
<dbReference type="EMBL" id="CAJNOJ010000082">
    <property type="protein sequence ID" value="CAF1061358.1"/>
    <property type="molecule type" value="Genomic_DNA"/>
</dbReference>
<dbReference type="EMBL" id="CAJNOR010008276">
    <property type="protein sequence ID" value="CAF1631019.1"/>
    <property type="molecule type" value="Genomic_DNA"/>
</dbReference>
<gene>
    <name evidence="2" type="ORF">EDS130_LOCUS17930</name>
    <name evidence="3" type="ORF">XAT740_LOCUS51653</name>
</gene>
<proteinExistence type="predicted"/>
<dbReference type="GO" id="GO:0045944">
    <property type="term" value="P:positive regulation of transcription by RNA polymerase II"/>
    <property type="evidence" value="ECO:0007669"/>
    <property type="project" value="TreeGrafter"/>
</dbReference>
<evidence type="ECO:0000313" key="3">
    <source>
        <dbReference type="EMBL" id="CAF1631019.1"/>
    </source>
</evidence>